<dbReference type="GeneID" id="24100979"/>
<gene>
    <name evidence="1" type="ORF">FIBRA_08315</name>
</gene>
<dbReference type="Proteomes" id="UP000006352">
    <property type="component" value="Unassembled WGS sequence"/>
</dbReference>
<protein>
    <submittedName>
        <fullName evidence="1">Uncharacterized protein</fullName>
    </submittedName>
</protein>
<dbReference type="EMBL" id="HE797222">
    <property type="protein sequence ID" value="CCM06068.1"/>
    <property type="molecule type" value="Genomic_DNA"/>
</dbReference>
<keyword evidence="2" id="KW-1185">Reference proteome</keyword>
<name>J4GH33_9APHY</name>
<dbReference type="InParanoid" id="J4GH33"/>
<accession>J4GH33</accession>
<evidence type="ECO:0000313" key="2">
    <source>
        <dbReference type="Proteomes" id="UP000006352"/>
    </source>
</evidence>
<proteinExistence type="predicted"/>
<organism evidence="1 2">
    <name type="scientific">Fibroporia radiculosa</name>
    <dbReference type="NCBI Taxonomy" id="599839"/>
    <lineage>
        <taxon>Eukaryota</taxon>
        <taxon>Fungi</taxon>
        <taxon>Dikarya</taxon>
        <taxon>Basidiomycota</taxon>
        <taxon>Agaricomycotina</taxon>
        <taxon>Agaricomycetes</taxon>
        <taxon>Polyporales</taxon>
        <taxon>Fibroporiaceae</taxon>
        <taxon>Fibroporia</taxon>
    </lineage>
</organism>
<evidence type="ECO:0000313" key="1">
    <source>
        <dbReference type="EMBL" id="CCM06068.1"/>
    </source>
</evidence>
<dbReference type="HOGENOM" id="CLU_2996507_0_0_1"/>
<reference evidence="1 2" key="1">
    <citation type="journal article" date="2012" name="Appl. Environ. Microbiol.">
        <title>Short-read sequencing for genomic analysis of the brown rot fungus Fibroporia radiculosa.</title>
        <authorList>
            <person name="Tang J.D."/>
            <person name="Perkins A.D."/>
            <person name="Sonstegard T.S."/>
            <person name="Schroeder S.G."/>
            <person name="Burgess S.C."/>
            <person name="Diehl S.V."/>
        </authorList>
    </citation>
    <scope>NUCLEOTIDE SEQUENCE [LARGE SCALE GENOMIC DNA]</scope>
    <source>
        <strain evidence="1 2">TFFH 294</strain>
    </source>
</reference>
<dbReference type="AlphaFoldDB" id="J4GH33"/>
<sequence length="57" mass="6162">MCETPKGAIEKEADVDGLSKVIVAEIALQVYLSSEAEEKFSACRLGRGSFGKVRSKE</sequence>
<dbReference type="RefSeq" id="XP_012185351.1">
    <property type="nucleotide sequence ID" value="XM_012329961.1"/>
</dbReference>